<gene>
    <name evidence="2" type="ORF">BDW02DRAFT_511381</name>
</gene>
<organism evidence="2 3">
    <name type="scientific">Decorospora gaudefroyi</name>
    <dbReference type="NCBI Taxonomy" id="184978"/>
    <lineage>
        <taxon>Eukaryota</taxon>
        <taxon>Fungi</taxon>
        <taxon>Dikarya</taxon>
        <taxon>Ascomycota</taxon>
        <taxon>Pezizomycotina</taxon>
        <taxon>Dothideomycetes</taxon>
        <taxon>Pleosporomycetidae</taxon>
        <taxon>Pleosporales</taxon>
        <taxon>Pleosporineae</taxon>
        <taxon>Pleosporaceae</taxon>
        <taxon>Decorospora</taxon>
    </lineage>
</organism>
<dbReference type="Proteomes" id="UP000800040">
    <property type="component" value="Unassembled WGS sequence"/>
</dbReference>
<feature type="compositionally biased region" description="Polar residues" evidence="1">
    <location>
        <begin position="1"/>
        <end position="23"/>
    </location>
</feature>
<accession>A0A6A5JZ13</accession>
<evidence type="ECO:0000313" key="2">
    <source>
        <dbReference type="EMBL" id="KAF1828830.1"/>
    </source>
</evidence>
<feature type="non-terminal residue" evidence="2">
    <location>
        <position position="1"/>
    </location>
</feature>
<name>A0A6A5JZ13_9PLEO</name>
<reference evidence="2" key="1">
    <citation type="submission" date="2020-01" db="EMBL/GenBank/DDBJ databases">
        <authorList>
            <consortium name="DOE Joint Genome Institute"/>
            <person name="Haridas S."/>
            <person name="Albert R."/>
            <person name="Binder M."/>
            <person name="Bloem J."/>
            <person name="Labutti K."/>
            <person name="Salamov A."/>
            <person name="Andreopoulos B."/>
            <person name="Baker S.E."/>
            <person name="Barry K."/>
            <person name="Bills G."/>
            <person name="Bluhm B.H."/>
            <person name="Cannon C."/>
            <person name="Castanera R."/>
            <person name="Culley D.E."/>
            <person name="Daum C."/>
            <person name="Ezra D."/>
            <person name="Gonzalez J.B."/>
            <person name="Henrissat B."/>
            <person name="Kuo A."/>
            <person name="Liang C."/>
            <person name="Lipzen A."/>
            <person name="Lutzoni F."/>
            <person name="Magnuson J."/>
            <person name="Mondo S."/>
            <person name="Nolan M."/>
            <person name="Ohm R."/>
            <person name="Pangilinan J."/>
            <person name="Park H.-J."/>
            <person name="Ramirez L."/>
            <person name="Alfaro M."/>
            <person name="Sun H."/>
            <person name="Tritt A."/>
            <person name="Yoshinaga Y."/>
            <person name="Zwiers L.-H."/>
            <person name="Turgeon B.G."/>
            <person name="Goodwin S.B."/>
            <person name="Spatafora J.W."/>
            <person name="Crous P.W."/>
            <person name="Grigoriev I.V."/>
        </authorList>
    </citation>
    <scope>NUCLEOTIDE SEQUENCE</scope>
    <source>
        <strain evidence="2">P77</strain>
    </source>
</reference>
<dbReference type="OrthoDB" id="3690405at2759"/>
<proteinExistence type="predicted"/>
<evidence type="ECO:0000256" key="1">
    <source>
        <dbReference type="SAM" id="MobiDB-lite"/>
    </source>
</evidence>
<dbReference type="AlphaFoldDB" id="A0A6A5JZ13"/>
<keyword evidence="3" id="KW-1185">Reference proteome</keyword>
<feature type="region of interest" description="Disordered" evidence="1">
    <location>
        <begin position="1"/>
        <end position="26"/>
    </location>
</feature>
<protein>
    <submittedName>
        <fullName evidence="2">Uncharacterized protein</fullName>
    </submittedName>
</protein>
<sequence length="96" mass="11059">NAGLQQDLNTKSKQKPQSKTLDLQQRKEYHGGAIFWSPRMLREARAREAVKKDDAEQQLLQKTRDRDLKAAATLYKKQQSKAAKVAQQHTKEERGL</sequence>
<evidence type="ECO:0000313" key="3">
    <source>
        <dbReference type="Proteomes" id="UP000800040"/>
    </source>
</evidence>
<dbReference type="EMBL" id="ML975493">
    <property type="protein sequence ID" value="KAF1828830.1"/>
    <property type="molecule type" value="Genomic_DNA"/>
</dbReference>